<dbReference type="PANTHER" id="PTHR48112:SF32">
    <property type="entry name" value="HIGH MOBILITY GROUP PROTEIN B3"/>
    <property type="match status" value="1"/>
</dbReference>
<dbReference type="SMART" id="SM00398">
    <property type="entry name" value="HMG"/>
    <property type="match status" value="1"/>
</dbReference>
<evidence type="ECO:0000259" key="2">
    <source>
        <dbReference type="PROSITE" id="PS50118"/>
    </source>
</evidence>
<dbReference type="EMBL" id="MN740610">
    <property type="protein sequence ID" value="QHU35690.1"/>
    <property type="molecule type" value="Genomic_DNA"/>
</dbReference>
<dbReference type="InterPro" id="IPR050342">
    <property type="entry name" value="HMGB"/>
</dbReference>
<dbReference type="InterPro" id="IPR036910">
    <property type="entry name" value="HMG_box_dom_sf"/>
</dbReference>
<organism evidence="3">
    <name type="scientific">viral metagenome</name>
    <dbReference type="NCBI Taxonomy" id="1070528"/>
    <lineage>
        <taxon>unclassified sequences</taxon>
        <taxon>metagenomes</taxon>
        <taxon>organismal metagenomes</taxon>
    </lineage>
</organism>
<evidence type="ECO:0000256" key="1">
    <source>
        <dbReference type="ARBA" id="ARBA00023125"/>
    </source>
</evidence>
<keyword evidence="1" id="KW-0238">DNA-binding</keyword>
<dbReference type="PANTHER" id="PTHR48112">
    <property type="entry name" value="HIGH MOBILITY GROUP PROTEIN DSP1"/>
    <property type="match status" value="1"/>
</dbReference>
<sequence>MASKDIAAAVGEVFEAVLADIADSDDAAEIMKETMPKLLEAINEALAAHKQKTSERSAANKAKRDAGLGQPLNSFLLYSASVREDVAATLGDAPKQTDVAKAIGEMWKELGDDEKKPYEDEAKRLRADYNKRMAAAGFATSGKTSKSMASMDDAELAVEFLLRSEEAIKRSRETKAVVLYNISTHRYHGDGKKMRAKYEIDDELHLAHVSATKLAEIVEAIEANTVEPEKKPMVVVKSKAVVKRKAK</sequence>
<dbReference type="Pfam" id="PF00505">
    <property type="entry name" value="HMG_box"/>
    <property type="match status" value="1"/>
</dbReference>
<reference evidence="3" key="1">
    <citation type="journal article" date="2020" name="Nature">
        <title>Giant virus diversity and host interactions through global metagenomics.</title>
        <authorList>
            <person name="Schulz F."/>
            <person name="Roux S."/>
            <person name="Paez-Espino D."/>
            <person name="Jungbluth S."/>
            <person name="Walsh D.A."/>
            <person name="Denef V.J."/>
            <person name="McMahon K.D."/>
            <person name="Konstantinidis K.T."/>
            <person name="Eloe-Fadrosh E.A."/>
            <person name="Kyrpides N.C."/>
            <person name="Woyke T."/>
        </authorList>
    </citation>
    <scope>NUCLEOTIDE SEQUENCE</scope>
    <source>
        <strain evidence="3">GVMAG-S-1029409-49</strain>
    </source>
</reference>
<proteinExistence type="predicted"/>
<dbReference type="PROSITE" id="PS50118">
    <property type="entry name" value="HMG_BOX_2"/>
    <property type="match status" value="1"/>
</dbReference>
<evidence type="ECO:0000313" key="3">
    <source>
        <dbReference type="EMBL" id="QHU35690.1"/>
    </source>
</evidence>
<accession>A0A6C0LZ77</accession>
<dbReference type="AlphaFoldDB" id="A0A6C0LZ77"/>
<dbReference type="GO" id="GO:0003677">
    <property type="term" value="F:DNA binding"/>
    <property type="evidence" value="ECO:0007669"/>
    <property type="project" value="UniProtKB-KW"/>
</dbReference>
<protein>
    <recommendedName>
        <fullName evidence="2">HMG box domain-containing protein</fullName>
    </recommendedName>
</protein>
<dbReference type="CDD" id="cd00084">
    <property type="entry name" value="HMG-box_SF"/>
    <property type="match status" value="1"/>
</dbReference>
<dbReference type="Gene3D" id="1.10.30.10">
    <property type="entry name" value="High mobility group box domain"/>
    <property type="match status" value="1"/>
</dbReference>
<dbReference type="SUPFAM" id="SSF47095">
    <property type="entry name" value="HMG-box"/>
    <property type="match status" value="1"/>
</dbReference>
<feature type="domain" description="HMG box" evidence="2">
    <location>
        <begin position="68"/>
        <end position="137"/>
    </location>
</feature>
<name>A0A6C0LZ77_9ZZZZ</name>
<dbReference type="InterPro" id="IPR009071">
    <property type="entry name" value="HMG_box_dom"/>
</dbReference>